<gene>
    <name evidence="1" type="ordered locus">Marpi_0082</name>
</gene>
<dbReference type="Proteomes" id="UP000007161">
    <property type="component" value="Chromosome"/>
</dbReference>
<evidence type="ECO:0000313" key="2">
    <source>
        <dbReference type="Proteomes" id="UP000007161"/>
    </source>
</evidence>
<dbReference type="STRING" id="443254.Marpi_0082"/>
<reference evidence="1 2" key="1">
    <citation type="journal article" date="2012" name="J. Bacteriol.">
        <title>Complete Genome Sequence of the Thermophilic, Piezophilic, Heterotrophic Bacterium Marinitoga piezophila KA3.</title>
        <authorList>
            <person name="Lucas S."/>
            <person name="Han J."/>
            <person name="Lapidus A."/>
            <person name="Cheng J.F."/>
            <person name="Goodwin L.A."/>
            <person name="Pitluck S."/>
            <person name="Peters L."/>
            <person name="Mikhailova N."/>
            <person name="Teshima H."/>
            <person name="Detter J.C."/>
            <person name="Han C."/>
            <person name="Tapia R."/>
            <person name="Land M."/>
            <person name="Hauser L."/>
            <person name="Kyrpides N.C."/>
            <person name="Ivanova N."/>
            <person name="Pagani I."/>
            <person name="Vannier P."/>
            <person name="Oger P."/>
            <person name="Bartlett D.H."/>
            <person name="Noll K.M."/>
            <person name="Woyke T."/>
            <person name="Jebbar M."/>
        </authorList>
    </citation>
    <scope>NUCLEOTIDE SEQUENCE [LARGE SCALE GENOMIC DNA]</scope>
    <source>
        <strain evidence="2">DSM 14283 / JCM 11233 / KA3</strain>
    </source>
</reference>
<dbReference type="OrthoDB" id="49558at2"/>
<dbReference type="AlphaFoldDB" id="H2J2U6"/>
<dbReference type="HOGENOM" id="CLU_747467_0_0_0"/>
<proteinExistence type="predicted"/>
<evidence type="ECO:0000313" key="1">
    <source>
        <dbReference type="EMBL" id="AEX84540.1"/>
    </source>
</evidence>
<dbReference type="KEGG" id="mpz:Marpi_0082"/>
<organism evidence="1 2">
    <name type="scientific">Marinitoga piezophila (strain DSM 14283 / JCM 11233 / KA3)</name>
    <dbReference type="NCBI Taxonomy" id="443254"/>
    <lineage>
        <taxon>Bacteria</taxon>
        <taxon>Thermotogati</taxon>
        <taxon>Thermotogota</taxon>
        <taxon>Thermotogae</taxon>
        <taxon>Petrotogales</taxon>
        <taxon>Petrotogaceae</taxon>
        <taxon>Marinitoga</taxon>
    </lineage>
</organism>
<sequence length="336" mass="38973">MEVVVNLPEIKIDFKGNEYIDKFDNYKILIRKILKDYYPRRIYVMANDCEIVLNDGDRVKSTFINWENEVYINIYKNGNIFNVPVSMPIGESIKRVPDKWVNLKIVGYTGPATLNNIPIQLDENMEIPPAKYELITPYEKVNFDTTESENNYTLSLIKEVVEKEIKMENIYAIFELESGISILGEKRSIWIPKNGDKILDVENVDFISPYGMLDKKHGIQYHGKPIFLYEYNYTVYIITSYGEILTVGLRNIIRDMERSPASIKVKNNIIEITTFGGKMYSIDLKTGGLYYKGITSKIMYNINLNTSGVFEIKDKKVIIKNNAIKIIKIKEKTYNK</sequence>
<dbReference type="EMBL" id="CP003257">
    <property type="protein sequence ID" value="AEX84540.1"/>
    <property type="molecule type" value="Genomic_DNA"/>
</dbReference>
<protein>
    <submittedName>
        <fullName evidence="1">Uncharacterized protein</fullName>
    </submittedName>
</protein>
<dbReference type="eggNOG" id="ENOG503400J">
    <property type="taxonomic scope" value="Bacteria"/>
</dbReference>
<reference evidence="2" key="2">
    <citation type="submission" date="2012-01" db="EMBL/GenBank/DDBJ databases">
        <title>Complete sequence of chromosome of Marinitoga piezophila KA3.</title>
        <authorList>
            <person name="Lucas S."/>
            <person name="Han J."/>
            <person name="Lapidus A."/>
            <person name="Cheng J.-F."/>
            <person name="Goodwin L."/>
            <person name="Pitluck S."/>
            <person name="Peters L."/>
            <person name="Mikhailova N."/>
            <person name="Teshima H."/>
            <person name="Detter J.C."/>
            <person name="Han C."/>
            <person name="Tapia R."/>
            <person name="Land M."/>
            <person name="Hauser L."/>
            <person name="Kyrpides N."/>
            <person name="Ivanova N."/>
            <person name="Pagani I."/>
            <person name="Jebbar M."/>
            <person name="Vannier P."/>
            <person name="Oger P."/>
            <person name="Cario A."/>
            <person name="Bartlett D."/>
            <person name="Noll K.M."/>
            <person name="Woyke T."/>
        </authorList>
    </citation>
    <scope>NUCLEOTIDE SEQUENCE [LARGE SCALE GENOMIC DNA]</scope>
    <source>
        <strain evidence="2">DSM 14283 / JCM 11233 / KA3</strain>
    </source>
</reference>
<name>H2J2U6_MARPK</name>
<accession>H2J2U6</accession>
<keyword evidence="2" id="KW-1185">Reference proteome</keyword>